<evidence type="ECO:0000313" key="2">
    <source>
        <dbReference type="EMBL" id="TIA90408.1"/>
    </source>
</evidence>
<feature type="compositionally biased region" description="Polar residues" evidence="1">
    <location>
        <begin position="1"/>
        <end position="11"/>
    </location>
</feature>
<accession>A0A4T0FPS9</accession>
<organism evidence="2 3">
    <name type="scientific">Wallemia hederae</name>
    <dbReference type="NCBI Taxonomy" id="1540922"/>
    <lineage>
        <taxon>Eukaryota</taxon>
        <taxon>Fungi</taxon>
        <taxon>Dikarya</taxon>
        <taxon>Basidiomycota</taxon>
        <taxon>Wallemiomycotina</taxon>
        <taxon>Wallemiomycetes</taxon>
        <taxon>Wallemiales</taxon>
        <taxon>Wallemiaceae</taxon>
        <taxon>Wallemia</taxon>
    </lineage>
</organism>
<reference evidence="2 3" key="1">
    <citation type="submission" date="2019-03" db="EMBL/GenBank/DDBJ databases">
        <title>Sequencing 23 genomes of Wallemia ichthyophaga.</title>
        <authorList>
            <person name="Gostincar C."/>
        </authorList>
    </citation>
    <scope>NUCLEOTIDE SEQUENCE [LARGE SCALE GENOMIC DNA]</scope>
    <source>
        <strain evidence="2 3">EXF-5753</strain>
    </source>
</reference>
<name>A0A4T0FPS9_9BASI</name>
<sequence>MINSSAPNAQETKFRNPFDSDDEEVSPPPDDKAPKERRESTLNQSKAEIPSAEPGRRSRRGSQLRTSQGVPIEGAEANTAIEEDEGADPDVSEVGKPRIGSGGPHRGSLAGPDVHSANEWATGAFGKSGEESKGSSGKSPSK</sequence>
<evidence type="ECO:0000313" key="3">
    <source>
        <dbReference type="Proteomes" id="UP000310189"/>
    </source>
</evidence>
<dbReference type="Proteomes" id="UP000310189">
    <property type="component" value="Unassembled WGS sequence"/>
</dbReference>
<feature type="compositionally biased region" description="Acidic residues" evidence="1">
    <location>
        <begin position="81"/>
        <end position="91"/>
    </location>
</feature>
<dbReference type="EMBL" id="SPNW01000019">
    <property type="protein sequence ID" value="TIA90408.1"/>
    <property type="molecule type" value="Genomic_DNA"/>
</dbReference>
<gene>
    <name evidence="2" type="ORF">E3P99_01548</name>
</gene>
<keyword evidence="3" id="KW-1185">Reference proteome</keyword>
<protein>
    <submittedName>
        <fullName evidence="2">Uncharacterized protein</fullName>
    </submittedName>
</protein>
<feature type="compositionally biased region" description="Basic and acidic residues" evidence="1">
    <location>
        <begin position="29"/>
        <end position="40"/>
    </location>
</feature>
<feature type="region of interest" description="Disordered" evidence="1">
    <location>
        <begin position="1"/>
        <end position="142"/>
    </location>
</feature>
<dbReference type="AlphaFoldDB" id="A0A4T0FPS9"/>
<proteinExistence type="predicted"/>
<comment type="caution">
    <text evidence="2">The sequence shown here is derived from an EMBL/GenBank/DDBJ whole genome shotgun (WGS) entry which is preliminary data.</text>
</comment>
<evidence type="ECO:0000256" key="1">
    <source>
        <dbReference type="SAM" id="MobiDB-lite"/>
    </source>
</evidence>
<dbReference type="OrthoDB" id="10412659at2759"/>